<protein>
    <submittedName>
        <fullName evidence="15">tRNA nucleotidyltransferase</fullName>
        <ecNumber evidence="15">2.7.7.72</ecNumber>
    </submittedName>
</protein>
<evidence type="ECO:0000256" key="12">
    <source>
        <dbReference type="SAM" id="Coils"/>
    </source>
</evidence>
<dbReference type="EC" id="2.7.7.72" evidence="15"/>
<dbReference type="Gene3D" id="3.30.460.10">
    <property type="entry name" value="Beta Polymerase, domain 2"/>
    <property type="match status" value="1"/>
</dbReference>
<evidence type="ECO:0000256" key="11">
    <source>
        <dbReference type="RuleBase" id="RU003953"/>
    </source>
</evidence>
<comment type="cofactor">
    <cofactor evidence="1">
        <name>Mg(2+)</name>
        <dbReference type="ChEBI" id="CHEBI:18420"/>
    </cofactor>
</comment>
<feature type="coiled-coil region" evidence="12">
    <location>
        <begin position="300"/>
        <end position="327"/>
    </location>
</feature>
<keyword evidence="10 11" id="KW-0694">RNA-binding</keyword>
<evidence type="ECO:0000256" key="6">
    <source>
        <dbReference type="ARBA" id="ARBA00022695"/>
    </source>
</evidence>
<dbReference type="InterPro" id="IPR032828">
    <property type="entry name" value="PolyA_RNA-bd"/>
</dbReference>
<evidence type="ECO:0000256" key="9">
    <source>
        <dbReference type="ARBA" id="ARBA00022842"/>
    </source>
</evidence>
<dbReference type="InParanoid" id="A0A0M8K841"/>
<dbReference type="GO" id="GO:0004810">
    <property type="term" value="F:CCA tRNA nucleotidyltransferase activity"/>
    <property type="evidence" value="ECO:0007669"/>
    <property type="project" value="UniProtKB-EC"/>
</dbReference>
<comment type="similarity">
    <text evidence="2 11">Belongs to the tRNA nucleotidyltransferase/poly(A) polymerase family.</text>
</comment>
<accession>A0A0M8K841</accession>
<keyword evidence="12" id="KW-0175">Coiled coil</keyword>
<evidence type="ECO:0000256" key="7">
    <source>
        <dbReference type="ARBA" id="ARBA00022723"/>
    </source>
</evidence>
<dbReference type="GO" id="GO:0046872">
    <property type="term" value="F:metal ion binding"/>
    <property type="evidence" value="ECO:0007669"/>
    <property type="project" value="UniProtKB-KW"/>
</dbReference>
<keyword evidence="8" id="KW-0547">Nucleotide-binding</keyword>
<dbReference type="InterPro" id="IPR002646">
    <property type="entry name" value="PolA_pol_head_dom"/>
</dbReference>
<dbReference type="Gene3D" id="1.10.3090.10">
    <property type="entry name" value="cca-adding enzyme, domain 2"/>
    <property type="match status" value="1"/>
</dbReference>
<keyword evidence="16" id="KW-1185">Reference proteome</keyword>
<dbReference type="Pfam" id="PF01743">
    <property type="entry name" value="PolyA_pol"/>
    <property type="match status" value="1"/>
</dbReference>
<reference evidence="16" key="1">
    <citation type="submission" date="2015-08" db="EMBL/GenBank/DDBJ databases">
        <title>Draft Genome Sequence of a Heterotrophic Facultative Anaerobic Bacterium Ardenticatena maritima Strain 110S.</title>
        <authorList>
            <person name="Kawaichi S."/>
            <person name="Yoshida T."/>
            <person name="Sako Y."/>
            <person name="Nakamura R."/>
        </authorList>
    </citation>
    <scope>NUCLEOTIDE SEQUENCE [LARGE SCALE GENOMIC DNA]</scope>
    <source>
        <strain evidence="16">110S</strain>
    </source>
</reference>
<evidence type="ECO:0000313" key="16">
    <source>
        <dbReference type="Proteomes" id="UP000037784"/>
    </source>
</evidence>
<dbReference type="GO" id="GO:0000049">
    <property type="term" value="F:tRNA binding"/>
    <property type="evidence" value="ECO:0007669"/>
    <property type="project" value="UniProtKB-KW"/>
</dbReference>
<sequence>MPPHLDLVTARTEFYEEPTALPTVEQSNIKLDLHRRDFTINTLAIALDESRYGQLLDFYGGVRDLREKRIRVLHNLSLVEDPTRILRAVRFEQRLGFEIEPRTLELIRDSVELLARVSGDRLRHELALIFQEDRAEHMLARLHALGALRAIDPALTFDDDAAERMRRLREAGLTAFWALLAAWLWPLAWEEVERIAQRLSVAGRDIRKLRALWGLKSQAARLAAAERPSEVVRLIEAQTTDERVLRVAWHLLDEPRARDHLQRYLDEWRHMRPSISGRRLRELGLPPGPHYAEILAQVRNALLDGEVQSAEEQAALLERLAREWLATHRA</sequence>
<evidence type="ECO:0000259" key="13">
    <source>
        <dbReference type="Pfam" id="PF01743"/>
    </source>
</evidence>
<evidence type="ECO:0000256" key="2">
    <source>
        <dbReference type="ARBA" id="ARBA00007265"/>
    </source>
</evidence>
<dbReference type="AlphaFoldDB" id="A0A0M8K841"/>
<dbReference type="GO" id="GO:0008033">
    <property type="term" value="P:tRNA processing"/>
    <property type="evidence" value="ECO:0007669"/>
    <property type="project" value="UniProtKB-KW"/>
</dbReference>
<gene>
    <name evidence="15" type="primary">cca</name>
    <name evidence="15" type="ORF">ARMA_2176</name>
</gene>
<evidence type="ECO:0000256" key="5">
    <source>
        <dbReference type="ARBA" id="ARBA00022694"/>
    </source>
</evidence>
<keyword evidence="4 11" id="KW-0808">Transferase</keyword>
<dbReference type="SUPFAM" id="SSF81891">
    <property type="entry name" value="Poly A polymerase C-terminal region-like"/>
    <property type="match status" value="1"/>
</dbReference>
<evidence type="ECO:0000256" key="8">
    <source>
        <dbReference type="ARBA" id="ARBA00022741"/>
    </source>
</evidence>
<dbReference type="EMBL" id="BBZA01000187">
    <property type="protein sequence ID" value="GAP63753.1"/>
    <property type="molecule type" value="Genomic_DNA"/>
</dbReference>
<evidence type="ECO:0000256" key="1">
    <source>
        <dbReference type="ARBA" id="ARBA00001946"/>
    </source>
</evidence>
<evidence type="ECO:0000256" key="3">
    <source>
        <dbReference type="ARBA" id="ARBA00022555"/>
    </source>
</evidence>
<evidence type="ECO:0000259" key="14">
    <source>
        <dbReference type="Pfam" id="PF12627"/>
    </source>
</evidence>
<dbReference type="PANTHER" id="PTHR47788:SF1">
    <property type="entry name" value="A-ADDING TRNA NUCLEOTIDYLTRANSFERASE"/>
    <property type="match status" value="1"/>
</dbReference>
<keyword evidence="6 15" id="KW-0548">Nucleotidyltransferase</keyword>
<evidence type="ECO:0000256" key="10">
    <source>
        <dbReference type="ARBA" id="ARBA00022884"/>
    </source>
</evidence>
<keyword evidence="7" id="KW-0479">Metal-binding</keyword>
<name>A0A0M8K841_9CHLR</name>
<organism evidence="15 16">
    <name type="scientific">Ardenticatena maritima</name>
    <dbReference type="NCBI Taxonomy" id="872965"/>
    <lineage>
        <taxon>Bacteria</taxon>
        <taxon>Bacillati</taxon>
        <taxon>Chloroflexota</taxon>
        <taxon>Ardenticatenia</taxon>
        <taxon>Ardenticatenales</taxon>
        <taxon>Ardenticatenaceae</taxon>
        <taxon>Ardenticatena</taxon>
    </lineage>
</organism>
<dbReference type="Proteomes" id="UP000037784">
    <property type="component" value="Unassembled WGS sequence"/>
</dbReference>
<dbReference type="InterPro" id="IPR043519">
    <property type="entry name" value="NT_sf"/>
</dbReference>
<keyword evidence="5" id="KW-0819">tRNA processing</keyword>
<feature type="domain" description="Poly A polymerase head" evidence="13">
    <location>
        <begin position="4"/>
        <end position="71"/>
    </location>
</feature>
<evidence type="ECO:0000313" key="15">
    <source>
        <dbReference type="EMBL" id="GAP63753.1"/>
    </source>
</evidence>
<keyword evidence="3" id="KW-0820">tRNA-binding</keyword>
<dbReference type="GO" id="GO:0000166">
    <property type="term" value="F:nucleotide binding"/>
    <property type="evidence" value="ECO:0007669"/>
    <property type="project" value="UniProtKB-KW"/>
</dbReference>
<comment type="caution">
    <text evidence="15">The sequence shown here is derived from an EMBL/GenBank/DDBJ whole genome shotgun (WGS) entry which is preliminary data.</text>
</comment>
<proteinExistence type="inferred from homology"/>
<evidence type="ECO:0000256" key="4">
    <source>
        <dbReference type="ARBA" id="ARBA00022679"/>
    </source>
</evidence>
<feature type="domain" description="tRNA nucleotidyltransferase/poly(A) polymerase RNA and SrmB- binding" evidence="14">
    <location>
        <begin position="96"/>
        <end position="155"/>
    </location>
</feature>
<dbReference type="STRING" id="872965.SE16_08890"/>
<keyword evidence="9" id="KW-0460">Magnesium</keyword>
<dbReference type="Pfam" id="PF12627">
    <property type="entry name" value="PolyA_pol_RNAbd"/>
    <property type="match status" value="1"/>
</dbReference>
<dbReference type="PANTHER" id="PTHR47788">
    <property type="entry name" value="POLYA POLYMERASE"/>
    <property type="match status" value="1"/>
</dbReference>
<dbReference type="SUPFAM" id="SSF81301">
    <property type="entry name" value="Nucleotidyltransferase"/>
    <property type="match status" value="1"/>
</dbReference>
<dbReference type="InterPro" id="IPR052390">
    <property type="entry name" value="tRNA_nt/polyA_polymerase"/>
</dbReference>